<dbReference type="InterPro" id="IPR029046">
    <property type="entry name" value="LolA/LolB/LppX"/>
</dbReference>
<dbReference type="EMBL" id="WOTH01000005">
    <property type="protein sequence ID" value="NHO53094.1"/>
    <property type="molecule type" value="Genomic_DNA"/>
</dbReference>
<organism evidence="3 4">
    <name type="scientific">Acetobacter estunensis</name>
    <dbReference type="NCBI Taxonomy" id="104097"/>
    <lineage>
        <taxon>Bacteria</taxon>
        <taxon>Pseudomonadati</taxon>
        <taxon>Pseudomonadota</taxon>
        <taxon>Alphaproteobacteria</taxon>
        <taxon>Acetobacterales</taxon>
        <taxon>Acetobacteraceae</taxon>
        <taxon>Acetobacter</taxon>
    </lineage>
</organism>
<accession>A0A967EIE8</accession>
<sequence length="204" mass="22370">MFLRSFVVMSGLFLTGVTMSVASHAETVLTPADQGWIARVQDAMNGVTTLEGRFQQVAPDGQRTTGRVWLARPGRMRFEYDKPSPLLLVANDGKVVFRDSQLDQTTEMPLERTPLGLLLAEHLSLSRDVTVTDFRHEDGILRVAVVRTASPGEGTLEMIFSAQPVALQGWIVTDAQGHRTQVMLTDLKAGRPLSPDLFVLPQGG</sequence>
<evidence type="ECO:0000313" key="3">
    <source>
        <dbReference type="EMBL" id="NHO53094.1"/>
    </source>
</evidence>
<keyword evidence="3" id="KW-0449">Lipoprotein</keyword>
<dbReference type="Proteomes" id="UP000597459">
    <property type="component" value="Unassembled WGS sequence"/>
</dbReference>
<feature type="chain" id="PRO_5036983418" evidence="2">
    <location>
        <begin position="26"/>
        <end position="204"/>
    </location>
</feature>
<dbReference type="Gene3D" id="2.50.20.10">
    <property type="entry name" value="Lipoprotein localisation LolA/LolB/LppX"/>
    <property type="match status" value="1"/>
</dbReference>
<proteinExistence type="predicted"/>
<dbReference type="Pfam" id="PF03548">
    <property type="entry name" value="LolA"/>
    <property type="match status" value="1"/>
</dbReference>
<evidence type="ECO:0000256" key="1">
    <source>
        <dbReference type="ARBA" id="ARBA00022729"/>
    </source>
</evidence>
<reference evidence="3" key="1">
    <citation type="submission" date="2019-11" db="EMBL/GenBank/DDBJ databases">
        <title>Description of new Acetobacter species.</title>
        <authorList>
            <person name="Cleenwerck I."/>
            <person name="Sombolestani A.S."/>
        </authorList>
    </citation>
    <scope>NUCLEOTIDE SEQUENCE</scope>
    <source>
        <strain evidence="3">LMG 1626</strain>
    </source>
</reference>
<dbReference type="AlphaFoldDB" id="A0A967EIE8"/>
<keyword evidence="1 2" id="KW-0732">Signal</keyword>
<comment type="caution">
    <text evidence="3">The sequence shown here is derived from an EMBL/GenBank/DDBJ whole genome shotgun (WGS) entry which is preliminary data.</text>
</comment>
<dbReference type="SUPFAM" id="SSF89392">
    <property type="entry name" value="Prokaryotic lipoproteins and lipoprotein localization factors"/>
    <property type="match status" value="1"/>
</dbReference>
<protein>
    <submittedName>
        <fullName evidence="3">Outer membrane lipoprotein carrier protein LolA</fullName>
    </submittedName>
</protein>
<dbReference type="PANTHER" id="PTHR35869">
    <property type="entry name" value="OUTER-MEMBRANE LIPOPROTEIN CARRIER PROTEIN"/>
    <property type="match status" value="1"/>
</dbReference>
<gene>
    <name evidence="3" type="ORF">GOB87_03845</name>
</gene>
<keyword evidence="4" id="KW-1185">Reference proteome</keyword>
<dbReference type="CDD" id="cd16325">
    <property type="entry name" value="LolA"/>
    <property type="match status" value="1"/>
</dbReference>
<dbReference type="InterPro" id="IPR004564">
    <property type="entry name" value="OM_lipoprot_carrier_LolA-like"/>
</dbReference>
<dbReference type="PANTHER" id="PTHR35869:SF1">
    <property type="entry name" value="OUTER-MEMBRANE LIPOPROTEIN CARRIER PROTEIN"/>
    <property type="match status" value="1"/>
</dbReference>
<evidence type="ECO:0000313" key="4">
    <source>
        <dbReference type="Proteomes" id="UP000597459"/>
    </source>
</evidence>
<name>A0A967EIE8_9PROT</name>
<evidence type="ECO:0000256" key="2">
    <source>
        <dbReference type="SAM" id="SignalP"/>
    </source>
</evidence>
<feature type="signal peptide" evidence="2">
    <location>
        <begin position="1"/>
        <end position="25"/>
    </location>
</feature>